<feature type="signal peptide" evidence="2">
    <location>
        <begin position="1"/>
        <end position="23"/>
    </location>
</feature>
<dbReference type="OrthoDB" id="5956770at2759"/>
<dbReference type="OMA" id="MEIMLIQ"/>
<dbReference type="GO" id="GO:0030198">
    <property type="term" value="P:extracellular matrix organization"/>
    <property type="evidence" value="ECO:0007669"/>
    <property type="project" value="TreeGrafter"/>
</dbReference>
<dbReference type="AlphaFoldDB" id="B4GUG6"/>
<dbReference type="EMBL" id="CH479191">
    <property type="protein sequence ID" value="EDW26249.1"/>
    <property type="molecule type" value="Genomic_DNA"/>
</dbReference>
<proteinExistence type="predicted"/>
<gene>
    <name evidence="3" type="primary">Dper\GL25932</name>
    <name evidence="3" type="ORF">Dper_GL25932</name>
</gene>
<evidence type="ECO:0000313" key="3">
    <source>
        <dbReference type="EMBL" id="EDW26249.1"/>
    </source>
</evidence>
<dbReference type="Proteomes" id="UP000008744">
    <property type="component" value="Unassembled WGS sequence"/>
</dbReference>
<feature type="region of interest" description="Disordered" evidence="1">
    <location>
        <begin position="29"/>
        <end position="71"/>
    </location>
</feature>
<dbReference type="InterPro" id="IPR039016">
    <property type="entry name" value="RECK"/>
</dbReference>
<dbReference type="GO" id="GO:0005886">
    <property type="term" value="C:plasma membrane"/>
    <property type="evidence" value="ECO:0007669"/>
    <property type="project" value="TreeGrafter"/>
</dbReference>
<name>B4GUG6_DROPE</name>
<accession>B4GUG6</accession>
<feature type="compositionally biased region" description="Basic and acidic residues" evidence="1">
    <location>
        <begin position="29"/>
        <end position="44"/>
    </location>
</feature>
<keyword evidence="4" id="KW-1185">Reference proteome</keyword>
<evidence type="ECO:0000313" key="4">
    <source>
        <dbReference type="Proteomes" id="UP000008744"/>
    </source>
</evidence>
<organism evidence="4">
    <name type="scientific">Drosophila persimilis</name>
    <name type="common">Fruit fly</name>
    <dbReference type="NCBI Taxonomy" id="7234"/>
    <lineage>
        <taxon>Eukaryota</taxon>
        <taxon>Metazoa</taxon>
        <taxon>Ecdysozoa</taxon>
        <taxon>Arthropoda</taxon>
        <taxon>Hexapoda</taxon>
        <taxon>Insecta</taxon>
        <taxon>Pterygota</taxon>
        <taxon>Neoptera</taxon>
        <taxon>Endopterygota</taxon>
        <taxon>Diptera</taxon>
        <taxon>Brachycera</taxon>
        <taxon>Muscomorpha</taxon>
        <taxon>Ephydroidea</taxon>
        <taxon>Drosophilidae</taxon>
        <taxon>Drosophila</taxon>
        <taxon>Sophophora</taxon>
    </lineage>
</organism>
<protein>
    <submittedName>
        <fullName evidence="3">GL25932</fullName>
    </submittedName>
</protein>
<evidence type="ECO:0000256" key="1">
    <source>
        <dbReference type="SAM" id="MobiDB-lite"/>
    </source>
</evidence>
<keyword evidence="2" id="KW-0732">Signal</keyword>
<dbReference type="KEGG" id="dpe:6596998"/>
<reference evidence="3 4" key="1">
    <citation type="journal article" date="2007" name="Nature">
        <title>Evolution of genes and genomes on the Drosophila phylogeny.</title>
        <authorList>
            <consortium name="Drosophila 12 Genomes Consortium"/>
            <person name="Clark A.G."/>
            <person name="Eisen M.B."/>
            <person name="Smith D.R."/>
            <person name="Bergman C.M."/>
            <person name="Oliver B."/>
            <person name="Markow T.A."/>
            <person name="Kaufman T.C."/>
            <person name="Kellis M."/>
            <person name="Gelbart W."/>
            <person name="Iyer V.N."/>
            <person name="Pollard D.A."/>
            <person name="Sackton T.B."/>
            <person name="Larracuente A.M."/>
            <person name="Singh N.D."/>
            <person name="Abad J.P."/>
            <person name="Abt D.N."/>
            <person name="Adryan B."/>
            <person name="Aguade M."/>
            <person name="Akashi H."/>
            <person name="Anderson W.W."/>
            <person name="Aquadro C.F."/>
            <person name="Ardell D.H."/>
            <person name="Arguello R."/>
            <person name="Artieri C.G."/>
            <person name="Barbash D.A."/>
            <person name="Barker D."/>
            <person name="Barsanti P."/>
            <person name="Batterham P."/>
            <person name="Batzoglou S."/>
            <person name="Begun D."/>
            <person name="Bhutkar A."/>
            <person name="Blanco E."/>
            <person name="Bosak S.A."/>
            <person name="Bradley R.K."/>
            <person name="Brand A.D."/>
            <person name="Brent M.R."/>
            <person name="Brooks A.N."/>
            <person name="Brown R.H."/>
            <person name="Butlin R.K."/>
            <person name="Caggese C."/>
            <person name="Calvi B.R."/>
            <person name="Bernardo de Carvalho A."/>
            <person name="Caspi A."/>
            <person name="Castrezana S."/>
            <person name="Celniker S.E."/>
            <person name="Chang J.L."/>
            <person name="Chapple C."/>
            <person name="Chatterji S."/>
            <person name="Chinwalla A."/>
            <person name="Civetta A."/>
            <person name="Clifton S.W."/>
            <person name="Comeron J.M."/>
            <person name="Costello J.C."/>
            <person name="Coyne J.A."/>
            <person name="Daub J."/>
            <person name="David R.G."/>
            <person name="Delcher A.L."/>
            <person name="Delehaunty K."/>
            <person name="Do C.B."/>
            <person name="Ebling H."/>
            <person name="Edwards K."/>
            <person name="Eickbush T."/>
            <person name="Evans J.D."/>
            <person name="Filipski A."/>
            <person name="Findeiss S."/>
            <person name="Freyhult E."/>
            <person name="Fulton L."/>
            <person name="Fulton R."/>
            <person name="Garcia A.C."/>
            <person name="Gardiner A."/>
            <person name="Garfield D.A."/>
            <person name="Garvin B.E."/>
            <person name="Gibson G."/>
            <person name="Gilbert D."/>
            <person name="Gnerre S."/>
            <person name="Godfrey J."/>
            <person name="Good R."/>
            <person name="Gotea V."/>
            <person name="Gravely B."/>
            <person name="Greenberg A.J."/>
            <person name="Griffiths-Jones S."/>
            <person name="Gross S."/>
            <person name="Guigo R."/>
            <person name="Gustafson E.A."/>
            <person name="Haerty W."/>
            <person name="Hahn M.W."/>
            <person name="Halligan D.L."/>
            <person name="Halpern A.L."/>
            <person name="Halter G.M."/>
            <person name="Han M.V."/>
            <person name="Heger A."/>
            <person name="Hillier L."/>
            <person name="Hinrichs A.S."/>
            <person name="Holmes I."/>
            <person name="Hoskins R.A."/>
            <person name="Hubisz M.J."/>
            <person name="Hultmark D."/>
            <person name="Huntley M.A."/>
            <person name="Jaffe D.B."/>
            <person name="Jagadeeshan S."/>
            <person name="Jeck W.R."/>
            <person name="Johnson J."/>
            <person name="Jones C.D."/>
            <person name="Jordan W.C."/>
            <person name="Karpen G.H."/>
            <person name="Kataoka E."/>
            <person name="Keightley P.D."/>
            <person name="Kheradpour P."/>
            <person name="Kirkness E.F."/>
            <person name="Koerich L.B."/>
            <person name="Kristiansen K."/>
            <person name="Kudrna D."/>
            <person name="Kulathinal R.J."/>
            <person name="Kumar S."/>
            <person name="Kwok R."/>
            <person name="Lander E."/>
            <person name="Langley C.H."/>
            <person name="Lapoint R."/>
            <person name="Lazzaro B.P."/>
            <person name="Lee S.J."/>
            <person name="Levesque L."/>
            <person name="Li R."/>
            <person name="Lin C.F."/>
            <person name="Lin M.F."/>
            <person name="Lindblad-Toh K."/>
            <person name="Llopart A."/>
            <person name="Long M."/>
            <person name="Low L."/>
            <person name="Lozovsky E."/>
            <person name="Lu J."/>
            <person name="Luo M."/>
            <person name="Machado C.A."/>
            <person name="Makalowski W."/>
            <person name="Marzo M."/>
            <person name="Matsuda M."/>
            <person name="Matzkin L."/>
            <person name="McAllister B."/>
            <person name="McBride C.S."/>
            <person name="McKernan B."/>
            <person name="McKernan K."/>
            <person name="Mendez-Lago M."/>
            <person name="Minx P."/>
            <person name="Mollenhauer M.U."/>
            <person name="Montooth K."/>
            <person name="Mount S.M."/>
            <person name="Mu X."/>
            <person name="Myers E."/>
            <person name="Negre B."/>
            <person name="Newfeld S."/>
            <person name="Nielsen R."/>
            <person name="Noor M.A."/>
            <person name="O'Grady P."/>
            <person name="Pachter L."/>
            <person name="Papaceit M."/>
            <person name="Parisi M.J."/>
            <person name="Parisi M."/>
            <person name="Parts L."/>
            <person name="Pedersen J.S."/>
            <person name="Pesole G."/>
            <person name="Phillippy A.M."/>
            <person name="Ponting C.P."/>
            <person name="Pop M."/>
            <person name="Porcelli D."/>
            <person name="Powell J.R."/>
            <person name="Prohaska S."/>
            <person name="Pruitt K."/>
            <person name="Puig M."/>
            <person name="Quesneville H."/>
            <person name="Ram K.R."/>
            <person name="Rand D."/>
            <person name="Rasmussen M.D."/>
            <person name="Reed L.K."/>
            <person name="Reenan R."/>
            <person name="Reily A."/>
            <person name="Remington K.A."/>
            <person name="Rieger T.T."/>
            <person name="Ritchie M.G."/>
            <person name="Robin C."/>
            <person name="Rogers Y.H."/>
            <person name="Rohde C."/>
            <person name="Rozas J."/>
            <person name="Rubenfield M.J."/>
            <person name="Ruiz A."/>
            <person name="Russo S."/>
            <person name="Salzberg S.L."/>
            <person name="Sanchez-Gracia A."/>
            <person name="Saranga D.J."/>
            <person name="Sato H."/>
            <person name="Schaeffer S.W."/>
            <person name="Schatz M.C."/>
            <person name="Schlenke T."/>
            <person name="Schwartz R."/>
            <person name="Segarra C."/>
            <person name="Singh R.S."/>
            <person name="Sirot L."/>
            <person name="Sirota M."/>
            <person name="Sisneros N.B."/>
            <person name="Smith C.D."/>
            <person name="Smith T.F."/>
            <person name="Spieth J."/>
            <person name="Stage D.E."/>
            <person name="Stark A."/>
            <person name="Stephan W."/>
            <person name="Strausberg R.L."/>
            <person name="Strempel S."/>
            <person name="Sturgill D."/>
            <person name="Sutton G."/>
            <person name="Sutton G.G."/>
            <person name="Tao W."/>
            <person name="Teichmann S."/>
            <person name="Tobari Y.N."/>
            <person name="Tomimura Y."/>
            <person name="Tsolas J.M."/>
            <person name="Valente V.L."/>
            <person name="Venter E."/>
            <person name="Venter J.C."/>
            <person name="Vicario S."/>
            <person name="Vieira F.G."/>
            <person name="Vilella A.J."/>
            <person name="Villasante A."/>
            <person name="Walenz B."/>
            <person name="Wang J."/>
            <person name="Wasserman M."/>
            <person name="Watts T."/>
            <person name="Wilson D."/>
            <person name="Wilson R.K."/>
            <person name="Wing R.A."/>
            <person name="Wolfner M.F."/>
            <person name="Wong A."/>
            <person name="Wong G.K."/>
            <person name="Wu C.I."/>
            <person name="Wu G."/>
            <person name="Yamamoto D."/>
            <person name="Yang H.P."/>
            <person name="Yang S.P."/>
            <person name="Yorke J.A."/>
            <person name="Yoshida K."/>
            <person name="Zdobnov E."/>
            <person name="Zhang P."/>
            <person name="Zhang Y."/>
            <person name="Zimin A.V."/>
            <person name="Baldwin J."/>
            <person name="Abdouelleil A."/>
            <person name="Abdulkadir J."/>
            <person name="Abebe A."/>
            <person name="Abera B."/>
            <person name="Abreu J."/>
            <person name="Acer S.C."/>
            <person name="Aftuck L."/>
            <person name="Alexander A."/>
            <person name="An P."/>
            <person name="Anderson E."/>
            <person name="Anderson S."/>
            <person name="Arachi H."/>
            <person name="Azer M."/>
            <person name="Bachantsang P."/>
            <person name="Barry A."/>
            <person name="Bayul T."/>
            <person name="Berlin A."/>
            <person name="Bessette D."/>
            <person name="Bloom T."/>
            <person name="Blye J."/>
            <person name="Boguslavskiy L."/>
            <person name="Bonnet C."/>
            <person name="Boukhgalter B."/>
            <person name="Bourzgui I."/>
            <person name="Brown A."/>
            <person name="Cahill P."/>
            <person name="Channer S."/>
            <person name="Cheshatsang Y."/>
            <person name="Chuda L."/>
            <person name="Citroen M."/>
            <person name="Collymore A."/>
            <person name="Cooke P."/>
            <person name="Costello M."/>
            <person name="D'Aco K."/>
            <person name="Daza R."/>
            <person name="De Haan G."/>
            <person name="DeGray S."/>
            <person name="DeMaso C."/>
            <person name="Dhargay N."/>
            <person name="Dooley K."/>
            <person name="Dooley E."/>
            <person name="Doricent M."/>
            <person name="Dorje P."/>
            <person name="Dorjee K."/>
            <person name="Dupes A."/>
            <person name="Elong R."/>
            <person name="Falk J."/>
            <person name="Farina A."/>
            <person name="Faro S."/>
            <person name="Ferguson D."/>
            <person name="Fisher S."/>
            <person name="Foley C.D."/>
            <person name="Franke A."/>
            <person name="Friedrich D."/>
            <person name="Gadbois L."/>
            <person name="Gearin G."/>
            <person name="Gearin C.R."/>
            <person name="Giannoukos G."/>
            <person name="Goode T."/>
            <person name="Graham J."/>
            <person name="Grandbois E."/>
            <person name="Grewal S."/>
            <person name="Gyaltsen K."/>
            <person name="Hafez N."/>
            <person name="Hagos B."/>
            <person name="Hall J."/>
            <person name="Henson C."/>
            <person name="Hollinger A."/>
            <person name="Honan T."/>
            <person name="Huard M.D."/>
            <person name="Hughes L."/>
            <person name="Hurhula B."/>
            <person name="Husby M.E."/>
            <person name="Kamat A."/>
            <person name="Kanga B."/>
            <person name="Kashin S."/>
            <person name="Khazanovich D."/>
            <person name="Kisner P."/>
            <person name="Lance K."/>
            <person name="Lara M."/>
            <person name="Lee W."/>
            <person name="Lennon N."/>
            <person name="Letendre F."/>
            <person name="LeVine R."/>
            <person name="Lipovsky A."/>
            <person name="Liu X."/>
            <person name="Liu J."/>
            <person name="Liu S."/>
            <person name="Lokyitsang T."/>
            <person name="Lokyitsang Y."/>
            <person name="Lubonja R."/>
            <person name="Lui A."/>
            <person name="MacDonald P."/>
            <person name="Magnisalis V."/>
            <person name="Maru K."/>
            <person name="Matthews C."/>
            <person name="McCusker W."/>
            <person name="McDonough S."/>
            <person name="Mehta T."/>
            <person name="Meldrim J."/>
            <person name="Meneus L."/>
            <person name="Mihai O."/>
            <person name="Mihalev A."/>
            <person name="Mihova T."/>
            <person name="Mittelman R."/>
            <person name="Mlenga V."/>
            <person name="Montmayeur A."/>
            <person name="Mulrain L."/>
            <person name="Navidi A."/>
            <person name="Naylor J."/>
            <person name="Negash T."/>
            <person name="Nguyen T."/>
            <person name="Nguyen N."/>
            <person name="Nicol R."/>
            <person name="Norbu C."/>
            <person name="Norbu N."/>
            <person name="Novod N."/>
            <person name="O'Neill B."/>
            <person name="Osman S."/>
            <person name="Markiewicz E."/>
            <person name="Oyono O.L."/>
            <person name="Patti C."/>
            <person name="Phunkhang P."/>
            <person name="Pierre F."/>
            <person name="Priest M."/>
            <person name="Raghuraman S."/>
            <person name="Rege F."/>
            <person name="Reyes R."/>
            <person name="Rise C."/>
            <person name="Rogov P."/>
            <person name="Ross K."/>
            <person name="Ryan E."/>
            <person name="Settipalli S."/>
            <person name="Shea T."/>
            <person name="Sherpa N."/>
            <person name="Shi L."/>
            <person name="Shih D."/>
            <person name="Sparrow T."/>
            <person name="Spaulding J."/>
            <person name="Stalker J."/>
            <person name="Stange-Thomann N."/>
            <person name="Stavropoulos S."/>
            <person name="Stone C."/>
            <person name="Strader C."/>
            <person name="Tesfaye S."/>
            <person name="Thomson T."/>
            <person name="Thoulutsang Y."/>
            <person name="Thoulutsang D."/>
            <person name="Topham K."/>
            <person name="Topping I."/>
            <person name="Tsamla T."/>
            <person name="Vassiliev H."/>
            <person name="Vo A."/>
            <person name="Wangchuk T."/>
            <person name="Wangdi T."/>
            <person name="Weiand M."/>
            <person name="Wilkinson J."/>
            <person name="Wilson A."/>
            <person name="Yadav S."/>
            <person name="Young G."/>
            <person name="Yu Q."/>
            <person name="Zembek L."/>
            <person name="Zhong D."/>
            <person name="Zimmer A."/>
            <person name="Zwirko Z."/>
            <person name="Jaffe D.B."/>
            <person name="Alvarez P."/>
            <person name="Brockman W."/>
            <person name="Butler J."/>
            <person name="Chin C."/>
            <person name="Gnerre S."/>
            <person name="Grabherr M."/>
            <person name="Kleber M."/>
            <person name="Mauceli E."/>
            <person name="MacCallum I."/>
        </authorList>
    </citation>
    <scope>NUCLEOTIDE SEQUENCE [LARGE SCALE GENOMIC DNA]</scope>
    <source>
        <strain evidence="4">MSH-3 / Tucson 14011-0111.49</strain>
    </source>
</reference>
<dbReference type="PANTHER" id="PTHR13487:SF3">
    <property type="entry name" value="REVERSION-INDUCING CYSTEINE-RICH PROTEIN WITH KAZAL MOTIFS"/>
    <property type="match status" value="1"/>
</dbReference>
<dbReference type="GO" id="GO:0008191">
    <property type="term" value="F:metalloendopeptidase inhibitor activity"/>
    <property type="evidence" value="ECO:0007669"/>
    <property type="project" value="InterPro"/>
</dbReference>
<evidence type="ECO:0000256" key="2">
    <source>
        <dbReference type="SAM" id="SignalP"/>
    </source>
</evidence>
<feature type="chain" id="PRO_5002807519" evidence="2">
    <location>
        <begin position="24"/>
        <end position="212"/>
    </location>
</feature>
<dbReference type="HOGENOM" id="CLU_1300843_0_0_1"/>
<dbReference type="PANTHER" id="PTHR13487">
    <property type="entry name" value="SERINE PROTEASE INHIBITOR"/>
    <property type="match status" value="1"/>
</dbReference>
<dbReference type="eggNOG" id="KOG3649">
    <property type="taxonomic scope" value="Eukaryota"/>
</dbReference>
<sequence length="212" mass="23292">MRPSGWQWLVPLLLLLSLSLASAVRQLEENQSAKKDHPHASERQVRRRNKSNASVDQQRLLATGSTKKKASTDSEDYDWLDLDADADAGTSEALDSSETVAVHAVRAHGDGEAHDIFTCCNQVFGSCRTACENLSLVEFATGGAGDGREELRKYCQLHQVEFWTCINQTFEAVTRGADWSGRRCCQFGGSATLSQCLRLGEPSPGPHLQAQR</sequence>